<sequence length="201" mass="22830">MYLRMTIKSIVPFRQIGSIQSTLVHFIKVIGVMKIENVSKEAMSPNRILAATGQPTIQPSFEDPRSSRKLVVRYDHKICVALHHEANGVTERLNQTIENYLRAFTNGPSDDWDSYLALAEFAYNSRFHQAISMTPFEVDLGYLSSTPATPFTPPRATGAARQRCALKKTFLEPQVDRLATVRRELQWAADRMSNYPTHPTF</sequence>
<dbReference type="Gene3D" id="3.30.420.10">
    <property type="entry name" value="Ribonuclease H-like superfamily/Ribonuclease H"/>
    <property type="match status" value="1"/>
</dbReference>
<dbReference type="EMBL" id="BSXT01000093">
    <property type="protein sequence ID" value="GMF17456.1"/>
    <property type="molecule type" value="Genomic_DNA"/>
</dbReference>
<dbReference type="SUPFAM" id="SSF53098">
    <property type="entry name" value="Ribonuclease H-like"/>
    <property type="match status" value="1"/>
</dbReference>
<feature type="domain" description="Integrase catalytic" evidence="1">
    <location>
        <begin position="1"/>
        <end position="143"/>
    </location>
</feature>
<dbReference type="InterPro" id="IPR001584">
    <property type="entry name" value="Integrase_cat-core"/>
</dbReference>
<comment type="caution">
    <text evidence="2">The sequence shown here is derived from an EMBL/GenBank/DDBJ whole genome shotgun (WGS) entry which is preliminary data.</text>
</comment>
<dbReference type="InterPro" id="IPR036397">
    <property type="entry name" value="RNaseH_sf"/>
</dbReference>
<organism evidence="2 3">
    <name type="scientific">Phytophthora fragariaefolia</name>
    <dbReference type="NCBI Taxonomy" id="1490495"/>
    <lineage>
        <taxon>Eukaryota</taxon>
        <taxon>Sar</taxon>
        <taxon>Stramenopiles</taxon>
        <taxon>Oomycota</taxon>
        <taxon>Peronosporomycetes</taxon>
        <taxon>Peronosporales</taxon>
        <taxon>Peronosporaceae</taxon>
        <taxon>Phytophthora</taxon>
    </lineage>
</organism>
<dbReference type="PROSITE" id="PS50994">
    <property type="entry name" value="INTEGRASE"/>
    <property type="match status" value="1"/>
</dbReference>
<dbReference type="Proteomes" id="UP001165121">
    <property type="component" value="Unassembled WGS sequence"/>
</dbReference>
<gene>
    <name evidence="2" type="ORF">Pfra01_000122900</name>
</gene>
<name>A0A9W6TQP6_9STRA</name>
<dbReference type="InterPro" id="IPR012337">
    <property type="entry name" value="RNaseH-like_sf"/>
</dbReference>
<evidence type="ECO:0000313" key="2">
    <source>
        <dbReference type="EMBL" id="GMF17456.1"/>
    </source>
</evidence>
<dbReference type="GO" id="GO:0015074">
    <property type="term" value="P:DNA integration"/>
    <property type="evidence" value="ECO:0007669"/>
    <property type="project" value="InterPro"/>
</dbReference>
<reference evidence="2" key="1">
    <citation type="submission" date="2023-04" db="EMBL/GenBank/DDBJ databases">
        <title>Phytophthora fragariaefolia NBRC 109709.</title>
        <authorList>
            <person name="Ichikawa N."/>
            <person name="Sato H."/>
            <person name="Tonouchi N."/>
        </authorList>
    </citation>
    <scope>NUCLEOTIDE SEQUENCE</scope>
    <source>
        <strain evidence="2">NBRC 109709</strain>
    </source>
</reference>
<proteinExistence type="predicted"/>
<dbReference type="AlphaFoldDB" id="A0A9W6TQP6"/>
<keyword evidence="3" id="KW-1185">Reference proteome</keyword>
<protein>
    <submittedName>
        <fullName evidence="2">Unnamed protein product</fullName>
    </submittedName>
</protein>
<dbReference type="OrthoDB" id="5554229at2759"/>
<evidence type="ECO:0000313" key="3">
    <source>
        <dbReference type="Proteomes" id="UP001165121"/>
    </source>
</evidence>
<accession>A0A9W6TQP6</accession>
<dbReference type="GO" id="GO:0003676">
    <property type="term" value="F:nucleic acid binding"/>
    <property type="evidence" value="ECO:0007669"/>
    <property type="project" value="InterPro"/>
</dbReference>
<evidence type="ECO:0000259" key="1">
    <source>
        <dbReference type="PROSITE" id="PS50994"/>
    </source>
</evidence>